<gene>
    <name evidence="2" type="ORF">J1N35_033702</name>
</gene>
<proteinExistence type="predicted"/>
<sequence>MEEAGTNMYVENSNQQAAYEVAFLCPSFGGSYESLTVDGVYDSLNSYDKMKHLMVKTDSLGEGLIVCERQDRNANDDRGRTQEWNPRGKYKGGLKSSSRGKTCNFCNKKGYIKSMCYKLQNKIKKEAANQKGKQPENFGEADVV</sequence>
<comment type="caution">
    <text evidence="2">The sequence shown here is derived from an EMBL/GenBank/DDBJ whole genome shotgun (WGS) entry which is preliminary data.</text>
</comment>
<feature type="compositionally biased region" description="Basic and acidic residues" evidence="1">
    <location>
        <begin position="71"/>
        <end position="81"/>
    </location>
</feature>
<dbReference type="Proteomes" id="UP000828251">
    <property type="component" value="Unassembled WGS sequence"/>
</dbReference>
<reference evidence="2 3" key="1">
    <citation type="journal article" date="2021" name="Plant Biotechnol. J.">
        <title>Multi-omics assisted identification of the key and species-specific regulatory components of drought-tolerant mechanisms in Gossypium stocksii.</title>
        <authorList>
            <person name="Yu D."/>
            <person name="Ke L."/>
            <person name="Zhang D."/>
            <person name="Wu Y."/>
            <person name="Sun Y."/>
            <person name="Mei J."/>
            <person name="Sun J."/>
            <person name="Sun Y."/>
        </authorList>
    </citation>
    <scope>NUCLEOTIDE SEQUENCE [LARGE SCALE GENOMIC DNA]</scope>
    <source>
        <strain evidence="3">cv. E1</strain>
        <tissue evidence="2">Leaf</tissue>
    </source>
</reference>
<evidence type="ECO:0000256" key="1">
    <source>
        <dbReference type="SAM" id="MobiDB-lite"/>
    </source>
</evidence>
<protein>
    <submittedName>
        <fullName evidence="2">Uncharacterized protein</fullName>
    </submittedName>
</protein>
<organism evidence="2 3">
    <name type="scientific">Gossypium stocksii</name>
    <dbReference type="NCBI Taxonomy" id="47602"/>
    <lineage>
        <taxon>Eukaryota</taxon>
        <taxon>Viridiplantae</taxon>
        <taxon>Streptophyta</taxon>
        <taxon>Embryophyta</taxon>
        <taxon>Tracheophyta</taxon>
        <taxon>Spermatophyta</taxon>
        <taxon>Magnoliopsida</taxon>
        <taxon>eudicotyledons</taxon>
        <taxon>Gunneridae</taxon>
        <taxon>Pentapetalae</taxon>
        <taxon>rosids</taxon>
        <taxon>malvids</taxon>
        <taxon>Malvales</taxon>
        <taxon>Malvaceae</taxon>
        <taxon>Malvoideae</taxon>
        <taxon>Gossypium</taxon>
    </lineage>
</organism>
<feature type="region of interest" description="Disordered" evidence="1">
    <location>
        <begin position="71"/>
        <end position="98"/>
    </location>
</feature>
<dbReference type="EMBL" id="JAIQCV010000010">
    <property type="protein sequence ID" value="KAH1055637.1"/>
    <property type="molecule type" value="Genomic_DNA"/>
</dbReference>
<name>A0A9D3UQP0_9ROSI</name>
<evidence type="ECO:0000313" key="2">
    <source>
        <dbReference type="EMBL" id="KAH1055637.1"/>
    </source>
</evidence>
<dbReference type="AlphaFoldDB" id="A0A9D3UQP0"/>
<keyword evidence="3" id="KW-1185">Reference proteome</keyword>
<accession>A0A9D3UQP0</accession>
<evidence type="ECO:0000313" key="3">
    <source>
        <dbReference type="Proteomes" id="UP000828251"/>
    </source>
</evidence>